<dbReference type="EMBL" id="CP002160">
    <property type="protein sequence ID" value="ADL52322.1"/>
    <property type="molecule type" value="Genomic_DNA"/>
</dbReference>
<dbReference type="InterPro" id="IPR049349">
    <property type="entry name" value="DUF2264_N"/>
</dbReference>
<evidence type="ECO:0000313" key="2">
    <source>
        <dbReference type="EMBL" id="ADL52322.1"/>
    </source>
</evidence>
<gene>
    <name evidence="2" type="ordered locus">Clocel_2616</name>
</gene>
<dbReference type="HOGENOM" id="CLU_394712_0_0_9"/>
<dbReference type="InterPro" id="IPR016624">
    <property type="entry name" value="UCP014753"/>
</dbReference>
<dbReference type="eggNOG" id="COG4289">
    <property type="taxonomic scope" value="Bacteria"/>
</dbReference>
<dbReference type="KEGG" id="ccb:Clocel_2616"/>
<feature type="domain" description="DUF2264" evidence="1">
    <location>
        <begin position="19"/>
        <end position="390"/>
    </location>
</feature>
<name>D9SR93_CLOC7</name>
<dbReference type="OrthoDB" id="9813465at2"/>
<dbReference type="AlphaFoldDB" id="D9SR93"/>
<dbReference type="PANTHER" id="PTHR35339">
    <property type="entry name" value="LINALOOL DEHYDRATASE_ISOMERASE DOMAIN-CONTAINING PROTEIN"/>
    <property type="match status" value="1"/>
</dbReference>
<sequence>MIFKPKTLDFHLSPYTGLTRQSWIEACEYLLTGIFNNIKSIHDPVIMPRKETEITYPHKNATGAQKEIEIKAEIFEGLARSFFIAAPLIHDNPDSTICGYKIRDYYKEQVLRACTKGDSNSVGSYEELQELTGNSSPYSTFQQTVETCALVVCLWSCKSEIWDTYTKEEKDIIAKFLTSFAHASTVPQNWRLFNMLDMAFLYKVGYPIDEEIMKDHAQTILNYYAGDGWYRDGHSFDYYSCWAFNVYTPIWNLWYGYEKEPYLAQRFEENSNKLMETYGDYFDRDGFTNMWGRSNVYRNAATSSFDANMLLKNSTANPGLARRIASGSLLQFLTREDFLFNGIPTMGFYGQFTPLVQGYSCAESPFWLGKAFLCLHLPADHPFWTAKENNGTWDSLADNQVKETVLDGPALCFTNHGANGETILRTGKVVKNCRDDHGMWNYSKLSYNSKYPWESAPSMDVEAEQYVLQDLTTGNYEKCNVTFWNGKKDEILYRRQFFNYELCKEATWMHAVNLADFPVSYGIIRVDKLRLYGRPISLTLGAYGFPDNATEIAKITKGNAKAIILKGYDFTGREKQLAMTLYDGWEEIDLLYSHGTNPDSEKSIIVYGKLTRKKQYGYEPYIMISQVITKESHEDFSEDEIFPIDSVEYTDKEKCGGYGPVEVNLVDGRKRRIAFEGIEGNLQL</sequence>
<organism evidence="2 3">
    <name type="scientific">Clostridium cellulovorans (strain ATCC 35296 / DSM 3052 / OCM 3 / 743B)</name>
    <dbReference type="NCBI Taxonomy" id="573061"/>
    <lineage>
        <taxon>Bacteria</taxon>
        <taxon>Bacillati</taxon>
        <taxon>Bacillota</taxon>
        <taxon>Clostridia</taxon>
        <taxon>Eubacteriales</taxon>
        <taxon>Clostridiaceae</taxon>
        <taxon>Clostridium</taxon>
    </lineage>
</organism>
<dbReference type="Proteomes" id="UP000002730">
    <property type="component" value="Chromosome"/>
</dbReference>
<reference evidence="2 3" key="1">
    <citation type="submission" date="2010-08" db="EMBL/GenBank/DDBJ databases">
        <title>Complete sequence of Clostridium cellulovorans 743B.</title>
        <authorList>
            <consortium name="US DOE Joint Genome Institute"/>
            <person name="Lucas S."/>
            <person name="Copeland A."/>
            <person name="Lapidus A."/>
            <person name="Cheng J.-F."/>
            <person name="Bruce D."/>
            <person name="Goodwin L."/>
            <person name="Pitluck S."/>
            <person name="Chertkov O."/>
            <person name="Detter J.C."/>
            <person name="Han C."/>
            <person name="Tapia R."/>
            <person name="Land M."/>
            <person name="Hauser L."/>
            <person name="Chang Y.-J."/>
            <person name="Jeffries C."/>
            <person name="Kyrpides N."/>
            <person name="Ivanova N."/>
            <person name="Mikhailova N."/>
            <person name="Hemme C.L."/>
            <person name="Woyke T."/>
        </authorList>
    </citation>
    <scope>NUCLEOTIDE SEQUENCE [LARGE SCALE GENOMIC DNA]</scope>
    <source>
        <strain evidence="3">ATCC 35296 / DSM 3052 / OCM 3 / 743B</strain>
    </source>
</reference>
<dbReference type="Pfam" id="PF10022">
    <property type="entry name" value="DUF2264"/>
    <property type="match status" value="1"/>
</dbReference>
<evidence type="ECO:0000313" key="3">
    <source>
        <dbReference type="Proteomes" id="UP000002730"/>
    </source>
</evidence>
<dbReference type="PANTHER" id="PTHR35339:SF4">
    <property type="entry name" value="LINALOOL DEHYDRATASE_ISOMERASE DOMAIN-CONTAINING PROTEIN"/>
    <property type="match status" value="1"/>
</dbReference>
<dbReference type="STRING" id="573061.Clocel_2616"/>
<protein>
    <submittedName>
        <fullName evidence="2">Uncharacterized conserved protein UCP014753</fullName>
    </submittedName>
</protein>
<keyword evidence="3" id="KW-1185">Reference proteome</keyword>
<proteinExistence type="predicted"/>
<dbReference type="RefSeq" id="WP_010075594.1">
    <property type="nucleotide sequence ID" value="NC_014393.1"/>
</dbReference>
<evidence type="ECO:0000259" key="1">
    <source>
        <dbReference type="Pfam" id="PF10022"/>
    </source>
</evidence>
<accession>D9SR93</accession>